<keyword evidence="2" id="KW-1133">Transmembrane helix</keyword>
<comment type="caution">
    <text evidence="4">The sequence shown here is derived from an EMBL/GenBank/DDBJ whole genome shotgun (WGS) entry which is preliminary data.</text>
</comment>
<reference evidence="4" key="1">
    <citation type="submission" date="2021-07" db="EMBL/GenBank/DDBJ databases">
        <authorList>
            <person name="Branca A.L. A."/>
        </authorList>
    </citation>
    <scope>NUCLEOTIDE SEQUENCE</scope>
</reference>
<keyword evidence="5" id="KW-1185">Reference proteome</keyword>
<evidence type="ECO:0000256" key="1">
    <source>
        <dbReference type="SAM" id="MobiDB-lite"/>
    </source>
</evidence>
<feature type="region of interest" description="Disordered" evidence="1">
    <location>
        <begin position="22"/>
        <end position="70"/>
    </location>
</feature>
<gene>
    <name evidence="4" type="ORF">PSALAMII_LOCUS8017</name>
</gene>
<organism evidence="4 5">
    <name type="scientific">Penicillium salamii</name>
    <dbReference type="NCBI Taxonomy" id="1612424"/>
    <lineage>
        <taxon>Eukaryota</taxon>
        <taxon>Fungi</taxon>
        <taxon>Dikarya</taxon>
        <taxon>Ascomycota</taxon>
        <taxon>Pezizomycotina</taxon>
        <taxon>Eurotiomycetes</taxon>
        <taxon>Eurotiomycetidae</taxon>
        <taxon>Eurotiales</taxon>
        <taxon>Aspergillaceae</taxon>
        <taxon>Penicillium</taxon>
    </lineage>
</organism>
<keyword evidence="3" id="KW-0732">Signal</keyword>
<feature type="chain" id="PRO_5040968787" evidence="3">
    <location>
        <begin position="23"/>
        <end position="400"/>
    </location>
</feature>
<feature type="signal peptide" evidence="3">
    <location>
        <begin position="1"/>
        <end position="22"/>
    </location>
</feature>
<feature type="compositionally biased region" description="Gly residues" evidence="1">
    <location>
        <begin position="22"/>
        <end position="32"/>
    </location>
</feature>
<proteinExistence type="predicted"/>
<keyword evidence="2" id="KW-0812">Transmembrane</keyword>
<feature type="transmembrane region" description="Helical" evidence="2">
    <location>
        <begin position="383"/>
        <end position="399"/>
    </location>
</feature>
<evidence type="ECO:0000256" key="3">
    <source>
        <dbReference type="SAM" id="SignalP"/>
    </source>
</evidence>
<protein>
    <submittedName>
        <fullName evidence="4">Uncharacterized protein</fullName>
    </submittedName>
</protein>
<dbReference type="OrthoDB" id="4869700at2759"/>
<feature type="compositionally biased region" description="Low complexity" evidence="1">
    <location>
        <begin position="56"/>
        <end position="70"/>
    </location>
</feature>
<feature type="compositionally biased region" description="Gly residues" evidence="1">
    <location>
        <begin position="41"/>
        <end position="50"/>
    </location>
</feature>
<dbReference type="EMBL" id="CAJVPG010000419">
    <property type="protein sequence ID" value="CAG8403331.1"/>
    <property type="molecule type" value="Genomic_DNA"/>
</dbReference>
<accession>A0A9W4NRW0</accession>
<sequence length="400" mass="43094">MLLRHPLLAVLALLAAPSGVLSRGGGHGGSSGGSDSDSGSSSGGSSGGSSGDDSDSGGSDTTSTSSDGLDLSCTDSHRLNFDDLQPSHYDQYNRDPRAGHASAYSEFDGIFFKGFASFKYTIDVLPVIREEDDSYTLYDPDCPVGQQTSRMLGVAWVAAKPPRPAGPKNPIAIGFKAWESNIRLSDIDYSYSVCDEVDLMHFATTVDKFNPDDKEEDDDDDTLLEAMDAVELNITQTPENPNKIQFDGVYDLKNWENSKRDYDNERFDDAGLSDQMLYLPTGTCHESSEGLGQALMRWAGTRVNGSLTNDTLELNLSGVAVAAFPRQYSYNSSYANVTFDISFTGYLDFANSTQVILTGAASQNESLITFERASSGTATNSGLSLYVVVFCLAVSFSVFI</sequence>
<evidence type="ECO:0000313" key="5">
    <source>
        <dbReference type="Proteomes" id="UP001152649"/>
    </source>
</evidence>
<name>A0A9W4NRW0_9EURO</name>
<dbReference type="Proteomes" id="UP001152649">
    <property type="component" value="Unassembled WGS sequence"/>
</dbReference>
<evidence type="ECO:0000256" key="2">
    <source>
        <dbReference type="SAM" id="Phobius"/>
    </source>
</evidence>
<keyword evidence="2" id="KW-0472">Membrane</keyword>
<dbReference type="AlphaFoldDB" id="A0A9W4NRW0"/>
<evidence type="ECO:0000313" key="4">
    <source>
        <dbReference type="EMBL" id="CAG8403331.1"/>
    </source>
</evidence>